<feature type="domain" description="SIS" evidence="12">
    <location>
        <begin position="490"/>
        <end position="627"/>
    </location>
</feature>
<dbReference type="GO" id="GO:0004360">
    <property type="term" value="F:glutamine-fructose-6-phosphate transaminase (isomerizing) activity"/>
    <property type="evidence" value="ECO:0007669"/>
    <property type="project" value="UniProtKB-UniRule"/>
</dbReference>
<dbReference type="HOGENOM" id="CLU_012520_7_1_9"/>
<dbReference type="InterPro" id="IPR035490">
    <property type="entry name" value="GlmS/FrlB_SIS"/>
</dbReference>
<feature type="active site" description="For Fru-6P isomerization activity" evidence="10">
    <location>
        <position position="632"/>
    </location>
</feature>
<dbReference type="FunFam" id="3.60.20.10:FF:000006">
    <property type="entry name" value="Glutamine--fructose-6-phosphate aminotransferase [isomerizing]"/>
    <property type="match status" value="1"/>
</dbReference>
<dbReference type="PANTHER" id="PTHR10937:SF0">
    <property type="entry name" value="GLUTAMINE--FRUCTOSE-6-PHOSPHATE TRANSAMINASE (ISOMERIZING)"/>
    <property type="match status" value="1"/>
</dbReference>
<dbReference type="InterPro" id="IPR047084">
    <property type="entry name" value="GFAT_N"/>
</dbReference>
<evidence type="ECO:0000256" key="8">
    <source>
        <dbReference type="ARBA" id="ARBA00022737"/>
    </source>
</evidence>
<dbReference type="GO" id="GO:0097367">
    <property type="term" value="F:carbohydrate derivative binding"/>
    <property type="evidence" value="ECO:0007669"/>
    <property type="project" value="InterPro"/>
</dbReference>
<dbReference type="PATRIC" id="fig|888815.3.peg.1934"/>
<keyword evidence="5 10" id="KW-0963">Cytoplasm</keyword>
<dbReference type="GO" id="GO:0006487">
    <property type="term" value="P:protein N-linked glycosylation"/>
    <property type="evidence" value="ECO:0007669"/>
    <property type="project" value="TreeGrafter"/>
</dbReference>
<comment type="subcellular location">
    <subcellularLocation>
        <location evidence="2 10">Cytoplasm</location>
    </subcellularLocation>
</comment>
<dbReference type="CDD" id="cd05009">
    <property type="entry name" value="SIS_GlmS_GlmD_2"/>
    <property type="match status" value="1"/>
</dbReference>
<keyword evidence="9" id="KW-0315">Glutamine amidotransferase</keyword>
<reference evidence="13 14" key="1">
    <citation type="submission" date="2011-01" db="EMBL/GenBank/DDBJ databases">
        <authorList>
            <person name="Muzny D."/>
            <person name="Qin X."/>
            <person name="Deng J."/>
            <person name="Jiang H."/>
            <person name="Liu Y."/>
            <person name="Qu J."/>
            <person name="Song X.-Z."/>
            <person name="Zhang L."/>
            <person name="Thornton R."/>
            <person name="Coyle M."/>
            <person name="Francisco L."/>
            <person name="Jackson L."/>
            <person name="Javaid M."/>
            <person name="Korchina V."/>
            <person name="Kovar C."/>
            <person name="Mata R."/>
            <person name="Mathew T."/>
            <person name="Ngo R."/>
            <person name="Nguyen L."/>
            <person name="Nguyen N."/>
            <person name="Okwuonu G."/>
            <person name="Ongeri F."/>
            <person name="Pham C."/>
            <person name="Simmons D."/>
            <person name="Wilczek-Boney K."/>
            <person name="Hale W."/>
            <person name="Jakkamsetti A."/>
            <person name="Pham P."/>
            <person name="Ruth R."/>
            <person name="San Lucas F."/>
            <person name="Warren J."/>
            <person name="Zhang J."/>
            <person name="Zhao Z."/>
            <person name="Zhou C."/>
            <person name="Zhu D."/>
            <person name="Lee S."/>
            <person name="Bess C."/>
            <person name="Blankenburg K."/>
            <person name="Forbes L."/>
            <person name="Fu Q."/>
            <person name="Gubbala S."/>
            <person name="Hirani K."/>
            <person name="Jayaseelan J.C."/>
            <person name="Lara F."/>
            <person name="Munidasa M."/>
            <person name="Palculict T."/>
            <person name="Patil S."/>
            <person name="Pu L.-L."/>
            <person name="Saada N."/>
            <person name="Tang L."/>
            <person name="Weissenberger G."/>
            <person name="Zhu Y."/>
            <person name="Hemphill L."/>
            <person name="Shang Y."/>
            <person name="Youmans B."/>
            <person name="Ayvaz T."/>
            <person name="Ross M."/>
            <person name="Santibanez J."/>
            <person name="Aqrawi P."/>
            <person name="Gross S."/>
            <person name="Joshi V."/>
            <person name="Fowler G."/>
            <person name="Nazareth L."/>
            <person name="Reid J."/>
            <person name="Worley K."/>
            <person name="Petrosino J."/>
            <person name="Highlander S."/>
            <person name="Gibbs R."/>
        </authorList>
    </citation>
    <scope>NUCLEOTIDE SEQUENCE [LARGE SCALE GENOMIC DNA]</scope>
    <source>
        <strain evidence="13 14">SK353</strain>
    </source>
</reference>
<keyword evidence="8" id="KW-0677">Repeat</keyword>
<evidence type="ECO:0000259" key="12">
    <source>
        <dbReference type="PROSITE" id="PS51464"/>
    </source>
</evidence>
<feature type="active site" description="Nucleophile; for GATase activity" evidence="10">
    <location>
        <position position="36"/>
    </location>
</feature>
<dbReference type="SUPFAM" id="SSF53697">
    <property type="entry name" value="SIS domain"/>
    <property type="match status" value="1"/>
</dbReference>
<dbReference type="Pfam" id="PF01380">
    <property type="entry name" value="SIS"/>
    <property type="match status" value="2"/>
</dbReference>
<dbReference type="FunFam" id="3.40.50.10490:FF:000001">
    <property type="entry name" value="Glutamine--fructose-6-phosphate aminotransferase [isomerizing]"/>
    <property type="match status" value="1"/>
</dbReference>
<dbReference type="GO" id="GO:0005829">
    <property type="term" value="C:cytosol"/>
    <property type="evidence" value="ECO:0007669"/>
    <property type="project" value="TreeGrafter"/>
</dbReference>
<dbReference type="Gene3D" id="3.40.50.10490">
    <property type="entry name" value="Glucose-6-phosphate isomerase like protein, domain 1"/>
    <property type="match status" value="2"/>
</dbReference>
<dbReference type="InterPro" id="IPR035466">
    <property type="entry name" value="GlmS/AgaS_SIS"/>
</dbReference>
<dbReference type="PROSITE" id="PS51278">
    <property type="entry name" value="GATASE_TYPE_2"/>
    <property type="match status" value="1"/>
</dbReference>
<dbReference type="AlphaFoldDB" id="F0FGY4"/>
<sequence length="637" mass="69625">MCILALLEFLDSKKTIPIFNKKGWFLRLEIRSNVMCGIVGVVGNRNATDILMQGLEKLEYRGYDSAGIFVTTGKTSSLIKSVGRIADLHAKIGIDVAGTTGIGHTRWATHGKPSENNAHPHTSQTGRFVLVHNGVIENYLDIKNTYLADHDFKGQTDTEIAVHLIGKFTEEEGLSVLEAFKKALHIIRGSYAFALVDSEDADVIYVAKNKSPLLVGLGDGYNMVCSDAMAMIRETNQFMEIHDQELVIVRKDSVEVQDYDGNILERESYTAELDLSDIGKGTYPYYMLKEIDEQPTVMRKLISAYTDDKGQVSVDADIVKAVQEADRLYILAAGTSYHAGYASKRMLEELTDTPVELGIASEWGYAMPLLSKKPLFIFISQSGETADSRQVLVKANQMGIPSLTVTNVPGSTLSREANHTMLLHAGPEIAVASTKAYTAQIATLAFLAKAVGDANASEKAAAFDLVHELSIVAQSIESTLSEKELIDNKVRGLLETTRNAFYIGRGQDYYVAMEASLKLKEISYIQCEGFAAGELKHGTISLIEDGTPVLALLSDEVLASHTRGNISEVVARGAKVLTIAEENVAKEGDDIVLNQVHPYLSPISMVVPTQLIAYFATLHRGLDVDKPRNLAKSVTVE</sequence>
<dbReference type="SUPFAM" id="SSF56235">
    <property type="entry name" value="N-terminal nucleophile aminohydrolases (Ntn hydrolases)"/>
    <property type="match status" value="1"/>
</dbReference>
<dbReference type="EMBL" id="AEWY01000012">
    <property type="protein sequence ID" value="EGC21719.1"/>
    <property type="molecule type" value="Genomic_DNA"/>
</dbReference>
<dbReference type="InterPro" id="IPR046348">
    <property type="entry name" value="SIS_dom_sf"/>
</dbReference>
<evidence type="ECO:0000313" key="14">
    <source>
        <dbReference type="Proteomes" id="UP000004185"/>
    </source>
</evidence>
<dbReference type="GO" id="GO:0005975">
    <property type="term" value="P:carbohydrate metabolic process"/>
    <property type="evidence" value="ECO:0007669"/>
    <property type="project" value="UniProtKB-UniRule"/>
</dbReference>
<dbReference type="InterPro" id="IPR005855">
    <property type="entry name" value="GFAT"/>
</dbReference>
<evidence type="ECO:0000256" key="9">
    <source>
        <dbReference type="ARBA" id="ARBA00022962"/>
    </source>
</evidence>
<keyword evidence="7 10" id="KW-0808">Transferase</keyword>
<dbReference type="InterPro" id="IPR017932">
    <property type="entry name" value="GATase_2_dom"/>
</dbReference>
<comment type="catalytic activity">
    <reaction evidence="1 10">
        <text>D-fructose 6-phosphate + L-glutamine = D-glucosamine 6-phosphate + L-glutamate</text>
        <dbReference type="Rhea" id="RHEA:13237"/>
        <dbReference type="ChEBI" id="CHEBI:29985"/>
        <dbReference type="ChEBI" id="CHEBI:58359"/>
        <dbReference type="ChEBI" id="CHEBI:58725"/>
        <dbReference type="ChEBI" id="CHEBI:61527"/>
        <dbReference type="EC" id="2.6.1.16"/>
    </reaction>
</comment>
<evidence type="ECO:0000256" key="5">
    <source>
        <dbReference type="ARBA" id="ARBA00022490"/>
    </source>
</evidence>
<comment type="caution">
    <text evidence="13">The sequence shown here is derived from an EMBL/GenBank/DDBJ whole genome shotgun (WGS) entry which is preliminary data.</text>
</comment>
<feature type="domain" description="SIS" evidence="12">
    <location>
        <begin position="318"/>
        <end position="457"/>
    </location>
</feature>
<comment type="subunit">
    <text evidence="10">Homodimer.</text>
</comment>
<evidence type="ECO:0000256" key="6">
    <source>
        <dbReference type="ARBA" id="ARBA00022576"/>
    </source>
</evidence>
<evidence type="ECO:0000256" key="3">
    <source>
        <dbReference type="ARBA" id="ARBA00012916"/>
    </source>
</evidence>
<dbReference type="Gene3D" id="3.60.20.10">
    <property type="entry name" value="Glutamine Phosphoribosylpyrophosphate, subunit 1, domain 1"/>
    <property type="match status" value="1"/>
</dbReference>
<evidence type="ECO:0000256" key="1">
    <source>
        <dbReference type="ARBA" id="ARBA00001031"/>
    </source>
</evidence>
<organism evidence="13 14">
    <name type="scientific">Streptococcus sanguinis SK353</name>
    <dbReference type="NCBI Taxonomy" id="888815"/>
    <lineage>
        <taxon>Bacteria</taxon>
        <taxon>Bacillati</taxon>
        <taxon>Bacillota</taxon>
        <taxon>Bacilli</taxon>
        <taxon>Lactobacillales</taxon>
        <taxon>Streptococcaceae</taxon>
        <taxon>Streptococcus</taxon>
    </lineage>
</organism>
<proteinExistence type="inferred from homology"/>
<feature type="initiator methionine" description="Removed" evidence="10">
    <location>
        <position position="35"/>
    </location>
</feature>
<evidence type="ECO:0000313" key="13">
    <source>
        <dbReference type="EMBL" id="EGC21719.1"/>
    </source>
</evidence>
<dbReference type="GO" id="GO:0006002">
    <property type="term" value="P:fructose 6-phosphate metabolic process"/>
    <property type="evidence" value="ECO:0007669"/>
    <property type="project" value="TreeGrafter"/>
</dbReference>
<evidence type="ECO:0000256" key="4">
    <source>
        <dbReference type="ARBA" id="ARBA00016090"/>
    </source>
</evidence>
<gene>
    <name evidence="10 13" type="primary">glmS</name>
    <name evidence="13" type="ORF">HMPREF9388_1967</name>
</gene>
<evidence type="ECO:0000256" key="7">
    <source>
        <dbReference type="ARBA" id="ARBA00022679"/>
    </source>
</evidence>
<evidence type="ECO:0000256" key="2">
    <source>
        <dbReference type="ARBA" id="ARBA00004496"/>
    </source>
</evidence>
<feature type="domain" description="Glutamine amidotransferase type-2" evidence="11">
    <location>
        <begin position="36"/>
        <end position="252"/>
    </location>
</feature>
<comment type="function">
    <text evidence="10">Catalyzes the first step in hexosamine metabolism, converting fructose-6P into glucosamine-6P using glutamine as a nitrogen source.</text>
</comment>
<dbReference type="PANTHER" id="PTHR10937">
    <property type="entry name" value="GLUCOSAMINE--FRUCTOSE-6-PHOSPHATE AMINOTRANSFERASE, ISOMERIZING"/>
    <property type="match status" value="1"/>
</dbReference>
<dbReference type="HAMAP" id="MF_00164">
    <property type="entry name" value="GlmS"/>
    <property type="match status" value="1"/>
</dbReference>
<accession>F0FGY4</accession>
<name>F0FGY4_STRSA</name>
<keyword evidence="6 10" id="KW-0032">Aminotransferase</keyword>
<protein>
    <recommendedName>
        <fullName evidence="4 10">Glutamine--fructose-6-phosphate aminotransferase [isomerizing]</fullName>
        <ecNumber evidence="3 10">2.6.1.16</ecNumber>
    </recommendedName>
    <alternativeName>
        <fullName evidence="10">D-fructose-6-phosphate amidotransferase</fullName>
    </alternativeName>
    <alternativeName>
        <fullName evidence="10">GFAT</fullName>
    </alternativeName>
    <alternativeName>
        <fullName evidence="10">Glucosamine-6-phosphate synthase</fullName>
    </alternativeName>
    <alternativeName>
        <fullName evidence="10">Hexosephosphate aminotransferase</fullName>
    </alternativeName>
    <alternativeName>
        <fullName evidence="10">L-glutamine--D-fructose-6-phosphate amidotransferase</fullName>
    </alternativeName>
</protein>
<dbReference type="NCBIfam" id="TIGR01135">
    <property type="entry name" value="glmS"/>
    <property type="match status" value="1"/>
</dbReference>
<dbReference type="Proteomes" id="UP000004185">
    <property type="component" value="Unassembled WGS sequence"/>
</dbReference>
<dbReference type="MEROPS" id="C44.A08"/>
<dbReference type="CDD" id="cd00714">
    <property type="entry name" value="GFAT"/>
    <property type="match status" value="1"/>
</dbReference>
<dbReference type="PROSITE" id="PS51464">
    <property type="entry name" value="SIS"/>
    <property type="match status" value="2"/>
</dbReference>
<dbReference type="InterPro" id="IPR001347">
    <property type="entry name" value="SIS_dom"/>
</dbReference>
<evidence type="ECO:0000256" key="10">
    <source>
        <dbReference type="HAMAP-Rule" id="MF_00164"/>
    </source>
</evidence>
<dbReference type="InterPro" id="IPR029055">
    <property type="entry name" value="Ntn_hydrolases_N"/>
</dbReference>
<dbReference type="FunFam" id="3.40.50.10490:FF:000022">
    <property type="entry name" value="Glutamine--fructose-6-phosphate aminotransferase [isomerizing]"/>
    <property type="match status" value="1"/>
</dbReference>
<evidence type="ECO:0000259" key="11">
    <source>
        <dbReference type="PROSITE" id="PS51278"/>
    </source>
</evidence>
<dbReference type="NCBIfam" id="NF001484">
    <property type="entry name" value="PRK00331.1"/>
    <property type="match status" value="1"/>
</dbReference>
<dbReference type="EC" id="2.6.1.16" evidence="3 10"/>
<dbReference type="Pfam" id="PF13522">
    <property type="entry name" value="GATase_6"/>
    <property type="match status" value="1"/>
</dbReference>
<dbReference type="GO" id="GO:0006047">
    <property type="term" value="P:UDP-N-acetylglucosamine metabolic process"/>
    <property type="evidence" value="ECO:0007669"/>
    <property type="project" value="TreeGrafter"/>
</dbReference>
<dbReference type="CDD" id="cd05008">
    <property type="entry name" value="SIS_GlmS_GlmD_1"/>
    <property type="match status" value="1"/>
</dbReference>